<comment type="similarity">
    <text evidence="1">Belongs to the ZC2HC1 family.</text>
</comment>
<evidence type="ECO:0000313" key="4">
    <source>
        <dbReference type="EMBL" id="CAG9319837.1"/>
    </source>
</evidence>
<dbReference type="Pfam" id="PF13913">
    <property type="entry name" value="zf-C2HC_2"/>
    <property type="match status" value="3"/>
</dbReference>
<gene>
    <name evidence="4" type="ORF">BSTOLATCC_MIC25082</name>
</gene>
<evidence type="ECO:0000256" key="2">
    <source>
        <dbReference type="ARBA" id="ARBA00023054"/>
    </source>
</evidence>
<proteinExistence type="inferred from homology"/>
<dbReference type="EMBL" id="CAJZBQ010000024">
    <property type="protein sequence ID" value="CAG9319837.1"/>
    <property type="molecule type" value="Genomic_DNA"/>
</dbReference>
<comment type="caution">
    <text evidence="4">The sequence shown here is derived from an EMBL/GenBank/DDBJ whole genome shotgun (WGS) entry which is preliminary data.</text>
</comment>
<keyword evidence="5" id="KW-1185">Reference proteome</keyword>
<dbReference type="PANTHER" id="PTHR14649:SF1">
    <property type="entry name" value="ZINC FINGER C2HC DOMAIN-CONTAINING PROTEIN 1C"/>
    <property type="match status" value="1"/>
</dbReference>
<reference evidence="4" key="1">
    <citation type="submission" date="2021-09" db="EMBL/GenBank/DDBJ databases">
        <authorList>
            <consortium name="AG Swart"/>
            <person name="Singh M."/>
            <person name="Singh A."/>
            <person name="Seah K."/>
            <person name="Emmerich C."/>
        </authorList>
    </citation>
    <scope>NUCLEOTIDE SEQUENCE</scope>
    <source>
        <strain evidence="4">ATCC30299</strain>
    </source>
</reference>
<feature type="region of interest" description="Disordered" evidence="3">
    <location>
        <begin position="263"/>
        <end position="282"/>
    </location>
</feature>
<keyword evidence="2" id="KW-0175">Coiled coil</keyword>
<accession>A0AAU9IVW7</accession>
<evidence type="ECO:0000256" key="1">
    <source>
        <dbReference type="ARBA" id="ARBA00010843"/>
    </source>
</evidence>
<organism evidence="4 5">
    <name type="scientific">Blepharisma stoltei</name>
    <dbReference type="NCBI Taxonomy" id="1481888"/>
    <lineage>
        <taxon>Eukaryota</taxon>
        <taxon>Sar</taxon>
        <taxon>Alveolata</taxon>
        <taxon>Ciliophora</taxon>
        <taxon>Postciliodesmatophora</taxon>
        <taxon>Heterotrichea</taxon>
        <taxon>Heterotrichida</taxon>
        <taxon>Blepharismidae</taxon>
        <taxon>Blepharisma</taxon>
    </lineage>
</organism>
<sequence length="398" mass="45829">METNNLPSSNSIGNVCYTEGGLISCPNCSQVLTHEEYEFHLNNCMPEHNDSVISTERQKVYVSLNTESDLRVTCKFCDRKFAPERVLKHQFACEYSSKKRPQFDMKRKRSPLLESDTSKVMHNSKRHTLTQKFNDKKWHKLHEDFLNTIRYARKFKSFEEKGKDPTVLKPPAALYDNYIQCPTCLRKFAPIPGERHIANCKNIINKPKPLARMPTDMHFPQIKNNGKSYHNKQIKSLNNSTVKEDSQCSYYCSPTMSKKEIIPNKSPIPPIVRVSPDSSDPYTIKTRRRDSSVQRSAVFAIQCSHCSKVFDPKGLEKHIQTYSKELAKTKQFRVMSESPYPKYSPIAAKNSQTDTSTLRIRRSGKALKHLDEKCKNCKSPCPFEAKFCMMCGMKLDDS</sequence>
<evidence type="ECO:0000256" key="3">
    <source>
        <dbReference type="SAM" id="MobiDB-lite"/>
    </source>
</evidence>
<dbReference type="AlphaFoldDB" id="A0AAU9IVW7"/>
<dbReference type="Proteomes" id="UP001162131">
    <property type="component" value="Unassembled WGS sequence"/>
</dbReference>
<protein>
    <submittedName>
        <fullName evidence="4">Uncharacterized protein</fullName>
    </submittedName>
</protein>
<dbReference type="PANTHER" id="PTHR14649">
    <property type="entry name" value="ZINC FINGER C2HC DOMAIN-CONTAINING PROTEIN 1C"/>
    <property type="match status" value="1"/>
</dbReference>
<evidence type="ECO:0000313" key="5">
    <source>
        <dbReference type="Proteomes" id="UP001162131"/>
    </source>
</evidence>
<dbReference type="InterPro" id="IPR026104">
    <property type="entry name" value="ZNF_C2HC_dom_1C"/>
</dbReference>
<name>A0AAU9IVW7_9CILI</name>